<dbReference type="OrthoDB" id="248923at2759"/>
<dbReference type="Gene3D" id="1.10.510.10">
    <property type="entry name" value="Transferase(Phosphotransferase) domain 1"/>
    <property type="match status" value="1"/>
</dbReference>
<comment type="catalytic activity">
    <reaction evidence="7">
        <text>L-threonyl-[protein] + ATP = O-phospho-L-threonyl-[protein] + ADP + H(+)</text>
        <dbReference type="Rhea" id="RHEA:46608"/>
        <dbReference type="Rhea" id="RHEA-COMP:11060"/>
        <dbReference type="Rhea" id="RHEA-COMP:11605"/>
        <dbReference type="ChEBI" id="CHEBI:15378"/>
        <dbReference type="ChEBI" id="CHEBI:30013"/>
        <dbReference type="ChEBI" id="CHEBI:30616"/>
        <dbReference type="ChEBI" id="CHEBI:61977"/>
        <dbReference type="ChEBI" id="CHEBI:456216"/>
        <dbReference type="EC" id="2.7.11.1"/>
    </reaction>
</comment>
<dbReference type="GO" id="GO:0005737">
    <property type="term" value="C:cytoplasm"/>
    <property type="evidence" value="ECO:0007669"/>
    <property type="project" value="TreeGrafter"/>
</dbReference>
<dbReference type="SUPFAM" id="SSF56112">
    <property type="entry name" value="Protein kinase-like (PK-like)"/>
    <property type="match status" value="1"/>
</dbReference>
<evidence type="ECO:0000256" key="4">
    <source>
        <dbReference type="ARBA" id="ARBA00022741"/>
    </source>
</evidence>
<evidence type="ECO:0000256" key="8">
    <source>
        <dbReference type="ARBA" id="ARBA00048679"/>
    </source>
</evidence>
<keyword evidence="11" id="KW-1185">Reference proteome</keyword>
<keyword evidence="2" id="KW-0723">Serine/threonine-protein kinase</keyword>
<feature type="domain" description="Protein kinase" evidence="9">
    <location>
        <begin position="1"/>
        <end position="105"/>
    </location>
</feature>
<proteinExistence type="predicted"/>
<evidence type="ECO:0000313" key="11">
    <source>
        <dbReference type="Proteomes" id="UP000649617"/>
    </source>
</evidence>
<dbReference type="AlphaFoldDB" id="A0A812MLX5"/>
<feature type="non-terminal residue" evidence="10">
    <location>
        <position position="111"/>
    </location>
</feature>
<gene>
    <name evidence="10" type="primary">AKL1</name>
    <name evidence="10" type="ORF">SPIL2461_LOCUS5774</name>
</gene>
<protein>
    <recommendedName>
        <fullName evidence="1">non-specific serine/threonine protein kinase</fullName>
        <ecNumber evidence="1">2.7.11.1</ecNumber>
    </recommendedName>
</protein>
<sequence length="111" mass="12581">VELFFTQRTTPMFRPPELADPDLLRFPITTQADLFMLGLCLFQMLFRVHAFPLEGQLANIHARYSLPASAHSAYSKEQLATLESLLRQDPRQRPTAQELALTGFLQCSSEA</sequence>
<keyword evidence="3" id="KW-0808">Transferase</keyword>
<evidence type="ECO:0000256" key="1">
    <source>
        <dbReference type="ARBA" id="ARBA00012513"/>
    </source>
</evidence>
<evidence type="ECO:0000259" key="9">
    <source>
        <dbReference type="PROSITE" id="PS50011"/>
    </source>
</evidence>
<dbReference type="PROSITE" id="PS50011">
    <property type="entry name" value="PROTEIN_KINASE_DOM"/>
    <property type="match status" value="1"/>
</dbReference>
<dbReference type="EMBL" id="CAJNIZ010008388">
    <property type="protein sequence ID" value="CAE7266733.1"/>
    <property type="molecule type" value="Genomic_DNA"/>
</dbReference>
<evidence type="ECO:0000256" key="2">
    <source>
        <dbReference type="ARBA" id="ARBA00022527"/>
    </source>
</evidence>
<evidence type="ECO:0000313" key="10">
    <source>
        <dbReference type="EMBL" id="CAE7266733.1"/>
    </source>
</evidence>
<dbReference type="InterPro" id="IPR011009">
    <property type="entry name" value="Kinase-like_dom_sf"/>
</dbReference>
<dbReference type="Proteomes" id="UP000649617">
    <property type="component" value="Unassembled WGS sequence"/>
</dbReference>
<dbReference type="EC" id="2.7.11.1" evidence="1"/>
<dbReference type="GO" id="GO:0004674">
    <property type="term" value="F:protein serine/threonine kinase activity"/>
    <property type="evidence" value="ECO:0007669"/>
    <property type="project" value="UniProtKB-KW"/>
</dbReference>
<organism evidence="10 11">
    <name type="scientific">Symbiodinium pilosum</name>
    <name type="common">Dinoflagellate</name>
    <dbReference type="NCBI Taxonomy" id="2952"/>
    <lineage>
        <taxon>Eukaryota</taxon>
        <taxon>Sar</taxon>
        <taxon>Alveolata</taxon>
        <taxon>Dinophyceae</taxon>
        <taxon>Suessiales</taxon>
        <taxon>Symbiodiniaceae</taxon>
        <taxon>Symbiodinium</taxon>
    </lineage>
</organism>
<comment type="catalytic activity">
    <reaction evidence="8">
        <text>L-seryl-[protein] + ATP = O-phospho-L-seryl-[protein] + ADP + H(+)</text>
        <dbReference type="Rhea" id="RHEA:17989"/>
        <dbReference type="Rhea" id="RHEA-COMP:9863"/>
        <dbReference type="Rhea" id="RHEA-COMP:11604"/>
        <dbReference type="ChEBI" id="CHEBI:15378"/>
        <dbReference type="ChEBI" id="CHEBI:29999"/>
        <dbReference type="ChEBI" id="CHEBI:30616"/>
        <dbReference type="ChEBI" id="CHEBI:83421"/>
        <dbReference type="ChEBI" id="CHEBI:456216"/>
        <dbReference type="EC" id="2.7.11.1"/>
    </reaction>
</comment>
<reference evidence="10" key="1">
    <citation type="submission" date="2021-02" db="EMBL/GenBank/DDBJ databases">
        <authorList>
            <person name="Dougan E. K."/>
            <person name="Rhodes N."/>
            <person name="Thang M."/>
            <person name="Chan C."/>
        </authorList>
    </citation>
    <scope>NUCLEOTIDE SEQUENCE</scope>
</reference>
<evidence type="ECO:0000256" key="3">
    <source>
        <dbReference type="ARBA" id="ARBA00022679"/>
    </source>
</evidence>
<keyword evidence="6" id="KW-0067">ATP-binding</keyword>
<evidence type="ECO:0000256" key="6">
    <source>
        <dbReference type="ARBA" id="ARBA00022840"/>
    </source>
</evidence>
<keyword evidence="4" id="KW-0547">Nucleotide-binding</keyword>
<dbReference type="GO" id="GO:0005524">
    <property type="term" value="F:ATP binding"/>
    <property type="evidence" value="ECO:0007669"/>
    <property type="project" value="UniProtKB-KW"/>
</dbReference>
<name>A0A812MLX5_SYMPI</name>
<comment type="caution">
    <text evidence="10">The sequence shown here is derived from an EMBL/GenBank/DDBJ whole genome shotgun (WGS) entry which is preliminary data.</text>
</comment>
<dbReference type="PANTHER" id="PTHR22967">
    <property type="entry name" value="SERINE/THREONINE PROTEIN KINASE"/>
    <property type="match status" value="1"/>
</dbReference>
<dbReference type="PANTHER" id="PTHR22967:SF57">
    <property type="entry name" value="AUXILIN, ISOFORM A-RELATED"/>
    <property type="match status" value="1"/>
</dbReference>
<evidence type="ECO:0000256" key="7">
    <source>
        <dbReference type="ARBA" id="ARBA00047899"/>
    </source>
</evidence>
<dbReference type="InterPro" id="IPR000719">
    <property type="entry name" value="Prot_kinase_dom"/>
</dbReference>
<accession>A0A812MLX5</accession>
<keyword evidence="5" id="KW-0418">Kinase</keyword>
<evidence type="ECO:0000256" key="5">
    <source>
        <dbReference type="ARBA" id="ARBA00022777"/>
    </source>
</evidence>